<feature type="domain" description="GH18" evidence="1">
    <location>
        <begin position="32"/>
        <end position="350"/>
    </location>
</feature>
<evidence type="ECO:0000259" key="1">
    <source>
        <dbReference type="PROSITE" id="PS51910"/>
    </source>
</evidence>
<comment type="caution">
    <text evidence="2">The sequence shown here is derived from an EMBL/GenBank/DDBJ whole genome shotgun (WGS) entry which is preliminary data.</text>
</comment>
<dbReference type="PANTHER" id="PTHR46066:SF2">
    <property type="entry name" value="CHITINASE DOMAIN-CONTAINING PROTEIN 1"/>
    <property type="match status" value="1"/>
</dbReference>
<accession>A0A644VHM1</accession>
<dbReference type="AlphaFoldDB" id="A0A644VHM1"/>
<protein>
    <recommendedName>
        <fullName evidence="1">GH18 domain-containing protein</fullName>
    </recommendedName>
</protein>
<dbReference type="InterPro" id="IPR017853">
    <property type="entry name" value="GH"/>
</dbReference>
<dbReference type="SUPFAM" id="SSF51445">
    <property type="entry name" value="(Trans)glycosidases"/>
    <property type="match status" value="1"/>
</dbReference>
<dbReference type="SMART" id="SM00636">
    <property type="entry name" value="Glyco_18"/>
    <property type="match status" value="1"/>
</dbReference>
<dbReference type="Gene3D" id="3.20.20.80">
    <property type="entry name" value="Glycosidases"/>
    <property type="match status" value="1"/>
</dbReference>
<dbReference type="InterPro" id="IPR029070">
    <property type="entry name" value="Chitinase_insertion_sf"/>
</dbReference>
<organism evidence="2">
    <name type="scientific">bioreactor metagenome</name>
    <dbReference type="NCBI Taxonomy" id="1076179"/>
    <lineage>
        <taxon>unclassified sequences</taxon>
        <taxon>metagenomes</taxon>
        <taxon>ecological metagenomes</taxon>
    </lineage>
</organism>
<sequence length="352" mass="40351">MKIKVMLVVIFLFFLSTIPVAASTIKISGSPDKINLVWQPNSSKAQDDFSQLPPVEGVNVVSPCWFDIININGFIRNKGNVPYAKVLHKKGYKIWALITNSFNPELTHLILQNKEARAYVIEQMLAYAKQYQLDGYNIDFENIEDNDRDQLTDFVKEITFALKKQKLIVSMDITVPSGEPYWSNCYDRKALGETLDYVILMAYDEHHPSSKNIGSTASINWVKKGVESTLKNIPAEKLVLGLPLYMRIWQQNKETGKVTGKTLSMPQAEELIVDKNIQPKWLAEQGQYYLQYDEDEMTYNIWQENKYSLQLKTALVSKYGLAGIASWRKGFETPDVWPALEDMMKGLTRTRE</sequence>
<dbReference type="Gene3D" id="3.10.50.10">
    <property type="match status" value="1"/>
</dbReference>
<dbReference type="EMBL" id="VSSQ01000315">
    <property type="protein sequence ID" value="MPL90894.1"/>
    <property type="molecule type" value="Genomic_DNA"/>
</dbReference>
<dbReference type="GO" id="GO:0008061">
    <property type="term" value="F:chitin binding"/>
    <property type="evidence" value="ECO:0007669"/>
    <property type="project" value="InterPro"/>
</dbReference>
<dbReference type="InterPro" id="IPR001223">
    <property type="entry name" value="Glyco_hydro18_cat"/>
</dbReference>
<dbReference type="InterPro" id="IPR011583">
    <property type="entry name" value="Chitinase_II/V-like_cat"/>
</dbReference>
<reference evidence="2" key="1">
    <citation type="submission" date="2019-08" db="EMBL/GenBank/DDBJ databases">
        <authorList>
            <person name="Kucharzyk K."/>
            <person name="Murdoch R.W."/>
            <person name="Higgins S."/>
            <person name="Loffler F."/>
        </authorList>
    </citation>
    <scope>NUCLEOTIDE SEQUENCE</scope>
</reference>
<proteinExistence type="predicted"/>
<dbReference type="GO" id="GO:0005975">
    <property type="term" value="P:carbohydrate metabolic process"/>
    <property type="evidence" value="ECO:0007669"/>
    <property type="project" value="InterPro"/>
</dbReference>
<gene>
    <name evidence="2" type="ORF">SDC9_36952</name>
</gene>
<dbReference type="PANTHER" id="PTHR46066">
    <property type="entry name" value="CHITINASE DOMAIN-CONTAINING PROTEIN 1 FAMILY MEMBER"/>
    <property type="match status" value="1"/>
</dbReference>
<evidence type="ECO:0000313" key="2">
    <source>
        <dbReference type="EMBL" id="MPL90894.1"/>
    </source>
</evidence>
<dbReference type="PROSITE" id="PS51910">
    <property type="entry name" value="GH18_2"/>
    <property type="match status" value="1"/>
</dbReference>
<dbReference type="Pfam" id="PF00704">
    <property type="entry name" value="Glyco_hydro_18"/>
    <property type="match status" value="1"/>
</dbReference>
<name>A0A644VHM1_9ZZZZ</name>